<dbReference type="PANTHER" id="PTHR45663:SF11">
    <property type="entry name" value="GEO12009P1"/>
    <property type="match status" value="1"/>
</dbReference>
<comment type="similarity">
    <text evidence="1">Belongs to the thioredoxin family.</text>
</comment>
<reference evidence="8" key="1">
    <citation type="journal article" date="2022" name="ISME J.">
        <title>Identification of active gaseous-alkane degraders at natural gas seeps.</title>
        <authorList>
            <person name="Farhan Ul Haque M."/>
            <person name="Hernandez M."/>
            <person name="Crombie A.T."/>
            <person name="Murrell J.C."/>
        </authorList>
    </citation>
    <scope>NUCLEOTIDE SEQUENCE</scope>
    <source>
        <strain evidence="8">PC2</strain>
    </source>
</reference>
<evidence type="ECO:0000313" key="8">
    <source>
        <dbReference type="EMBL" id="MCI4681654.1"/>
    </source>
</evidence>
<dbReference type="PROSITE" id="PS51352">
    <property type="entry name" value="THIOREDOXIN_2"/>
    <property type="match status" value="1"/>
</dbReference>
<dbReference type="SUPFAM" id="SSF52833">
    <property type="entry name" value="Thioredoxin-like"/>
    <property type="match status" value="1"/>
</dbReference>
<evidence type="ECO:0000256" key="6">
    <source>
        <dbReference type="NCBIfam" id="TIGR01068"/>
    </source>
</evidence>
<dbReference type="PANTHER" id="PTHR45663">
    <property type="entry name" value="GEO12009P1"/>
    <property type="match status" value="1"/>
</dbReference>
<evidence type="ECO:0000259" key="7">
    <source>
        <dbReference type="PROSITE" id="PS51352"/>
    </source>
</evidence>
<proteinExistence type="inferred from homology"/>
<evidence type="ECO:0000256" key="1">
    <source>
        <dbReference type="ARBA" id="ARBA00008987"/>
    </source>
</evidence>
<dbReference type="PROSITE" id="PS00194">
    <property type="entry name" value="THIOREDOXIN_1"/>
    <property type="match status" value="1"/>
</dbReference>
<dbReference type="Proteomes" id="UP001139104">
    <property type="component" value="Unassembled WGS sequence"/>
</dbReference>
<dbReference type="CDD" id="cd02947">
    <property type="entry name" value="TRX_family"/>
    <property type="match status" value="1"/>
</dbReference>
<organism evidence="8 9">
    <name type="scientific">Candidatus Rhodoblastus alkanivorans</name>
    <dbReference type="NCBI Taxonomy" id="2954117"/>
    <lineage>
        <taxon>Bacteria</taxon>
        <taxon>Pseudomonadati</taxon>
        <taxon>Pseudomonadota</taxon>
        <taxon>Alphaproteobacteria</taxon>
        <taxon>Hyphomicrobiales</taxon>
        <taxon>Rhodoblastaceae</taxon>
        <taxon>Rhodoblastus</taxon>
    </lineage>
</organism>
<keyword evidence="3" id="KW-0249">Electron transport</keyword>
<dbReference type="InterPro" id="IPR005746">
    <property type="entry name" value="Thioredoxin"/>
</dbReference>
<evidence type="ECO:0000256" key="4">
    <source>
        <dbReference type="ARBA" id="ARBA00023157"/>
    </source>
</evidence>
<dbReference type="EMBL" id="JAIVFP010000001">
    <property type="protein sequence ID" value="MCI4681654.1"/>
    <property type="molecule type" value="Genomic_DNA"/>
</dbReference>
<dbReference type="RefSeq" id="WP_243065707.1">
    <property type="nucleotide sequence ID" value="NZ_JAIVFK010000076.1"/>
</dbReference>
<dbReference type="SUPFAM" id="SSF48452">
    <property type="entry name" value="TPR-like"/>
    <property type="match status" value="1"/>
</dbReference>
<dbReference type="InterPro" id="IPR011990">
    <property type="entry name" value="TPR-like_helical_dom_sf"/>
</dbReference>
<sequence>MQPVDQKTQIPAAAGADVLDVSLQNFRAEVMEESMRRLVLVDFWAPWCGPCKQLTPVLEKVVAARRGAVRLAKMNIDANPEIAQKMGIQSIPAVVAFHNGQMLDAFMGALPEGEVKAFIDRCIGPAAEDPEALFVEAQALLEAGELDSAEGVFARILTSAPDHAGALAGLARIAIARGALDEAKALLDAVPAKQNSSPAVAAARAALALQEQAGAVGDLAYLLARVENAPTDHQARYDLAVALNAAGRREAAAQELLNIIKRERGWNDDAARKLLLQLFDSWGPLDPTTRSARRQLSALLFS</sequence>
<name>A0ABS9Z1W7_9HYPH</name>
<keyword evidence="9" id="KW-1185">Reference proteome</keyword>
<dbReference type="InterPro" id="IPR036249">
    <property type="entry name" value="Thioredoxin-like_sf"/>
</dbReference>
<dbReference type="Pfam" id="PF14561">
    <property type="entry name" value="TPR_20"/>
    <property type="match status" value="1"/>
</dbReference>
<protein>
    <recommendedName>
        <fullName evidence="6">Thioredoxin</fullName>
    </recommendedName>
</protein>
<dbReference type="Pfam" id="PF00085">
    <property type="entry name" value="Thioredoxin"/>
    <property type="match status" value="1"/>
</dbReference>
<dbReference type="Gene3D" id="3.40.30.10">
    <property type="entry name" value="Glutaredoxin"/>
    <property type="match status" value="1"/>
</dbReference>
<accession>A0ABS9Z1W7</accession>
<feature type="domain" description="Thioredoxin" evidence="7">
    <location>
        <begin position="1"/>
        <end position="124"/>
    </location>
</feature>
<dbReference type="InterPro" id="IPR013766">
    <property type="entry name" value="Thioredoxin_domain"/>
</dbReference>
<keyword evidence="5" id="KW-0676">Redox-active center</keyword>
<evidence type="ECO:0000256" key="5">
    <source>
        <dbReference type="ARBA" id="ARBA00023284"/>
    </source>
</evidence>
<gene>
    <name evidence="8" type="primary">trxA</name>
    <name evidence="8" type="ORF">K2U94_02525</name>
</gene>
<dbReference type="NCBIfam" id="TIGR01068">
    <property type="entry name" value="thioredoxin"/>
    <property type="match status" value="1"/>
</dbReference>
<dbReference type="Pfam" id="PF14559">
    <property type="entry name" value="TPR_19"/>
    <property type="match status" value="1"/>
</dbReference>
<evidence type="ECO:0000256" key="2">
    <source>
        <dbReference type="ARBA" id="ARBA00022448"/>
    </source>
</evidence>
<dbReference type="PRINTS" id="PR00421">
    <property type="entry name" value="THIOREDOXIN"/>
</dbReference>
<keyword evidence="2" id="KW-0813">Transport</keyword>
<comment type="caution">
    <text evidence="8">The sequence shown here is derived from an EMBL/GenBank/DDBJ whole genome shotgun (WGS) entry which is preliminary data.</text>
</comment>
<dbReference type="InterPro" id="IPR017937">
    <property type="entry name" value="Thioredoxin_CS"/>
</dbReference>
<dbReference type="Gene3D" id="1.25.40.10">
    <property type="entry name" value="Tetratricopeptide repeat domain"/>
    <property type="match status" value="2"/>
</dbReference>
<evidence type="ECO:0000256" key="3">
    <source>
        <dbReference type="ARBA" id="ARBA00022982"/>
    </source>
</evidence>
<keyword evidence="4" id="KW-1015">Disulfide bond</keyword>
<evidence type="ECO:0000313" key="9">
    <source>
        <dbReference type="Proteomes" id="UP001139104"/>
    </source>
</evidence>